<dbReference type="RefSeq" id="WP_091259737.1">
    <property type="nucleotide sequence ID" value="NZ_FNDE01000002.1"/>
</dbReference>
<feature type="transmembrane region" description="Helical" evidence="1">
    <location>
        <begin position="72"/>
        <end position="91"/>
    </location>
</feature>
<evidence type="ECO:0000313" key="2">
    <source>
        <dbReference type="EMBL" id="SDG74202.1"/>
    </source>
</evidence>
<keyword evidence="1" id="KW-0472">Membrane</keyword>
<keyword evidence="1" id="KW-0812">Transmembrane</keyword>
<feature type="transmembrane region" description="Helical" evidence="1">
    <location>
        <begin position="7"/>
        <end position="25"/>
    </location>
</feature>
<keyword evidence="1" id="KW-1133">Transmembrane helix</keyword>
<evidence type="ECO:0000256" key="1">
    <source>
        <dbReference type="SAM" id="Phobius"/>
    </source>
</evidence>
<reference evidence="2 3" key="1">
    <citation type="submission" date="2016-10" db="EMBL/GenBank/DDBJ databases">
        <authorList>
            <person name="de Groot N.N."/>
        </authorList>
    </citation>
    <scope>NUCLEOTIDE SEQUENCE [LARGE SCALE GENOMIC DNA]</scope>
    <source>
        <strain evidence="2 3">L 420-91</strain>
    </source>
</reference>
<dbReference type="AlphaFoldDB" id="A0A1G7WQI2"/>
<sequence length="149" mass="16691">MDFFRDLYNLFVALVAGLFGIAVSNGTVDKFASMFLLLSLFTIAVLTIEYTTLLTERKLGIKDLALPVIKSFCTLAIFLFFSIGAILSIGIDNYTSTFLYFITWSYTGLIVSAYLVQILTFGKKLGIPGMAKLIEIVEQFSTIFTRYKK</sequence>
<dbReference type="OrthoDB" id="9977310at2"/>
<dbReference type="Proteomes" id="UP000198956">
    <property type="component" value="Unassembled WGS sequence"/>
</dbReference>
<dbReference type="EMBL" id="FNDE01000002">
    <property type="protein sequence ID" value="SDG74202.1"/>
    <property type="molecule type" value="Genomic_DNA"/>
</dbReference>
<evidence type="ECO:0000313" key="3">
    <source>
        <dbReference type="Proteomes" id="UP000198956"/>
    </source>
</evidence>
<protein>
    <submittedName>
        <fullName evidence="2">Uncharacterized protein</fullName>
    </submittedName>
</protein>
<feature type="transmembrane region" description="Helical" evidence="1">
    <location>
        <begin position="31"/>
        <end position="51"/>
    </location>
</feature>
<name>A0A1G7WQI2_ANETH</name>
<gene>
    <name evidence="2" type="ORF">SAMN04489735_100265</name>
</gene>
<proteinExistence type="predicted"/>
<accession>A0A1G7WQI2</accession>
<organism evidence="2 3">
    <name type="scientific">Aneurinibacillus thermoaerophilus</name>
    <dbReference type="NCBI Taxonomy" id="143495"/>
    <lineage>
        <taxon>Bacteria</taxon>
        <taxon>Bacillati</taxon>
        <taxon>Bacillota</taxon>
        <taxon>Bacilli</taxon>
        <taxon>Bacillales</taxon>
        <taxon>Paenibacillaceae</taxon>
        <taxon>Aneurinibacillus group</taxon>
        <taxon>Aneurinibacillus</taxon>
    </lineage>
</organism>
<feature type="transmembrane region" description="Helical" evidence="1">
    <location>
        <begin position="97"/>
        <end position="116"/>
    </location>
</feature>